<dbReference type="AlphaFoldDB" id="L8PHW2"/>
<accession>L8PHW2</accession>
<organism evidence="2 3">
    <name type="scientific">Streptomyces viridochromogenes Tue57</name>
    <dbReference type="NCBI Taxonomy" id="1160705"/>
    <lineage>
        <taxon>Bacteria</taxon>
        <taxon>Bacillati</taxon>
        <taxon>Actinomycetota</taxon>
        <taxon>Actinomycetes</taxon>
        <taxon>Kitasatosporales</taxon>
        <taxon>Streptomycetaceae</taxon>
        <taxon>Streptomyces</taxon>
    </lineage>
</organism>
<name>L8PHW2_STRVR</name>
<feature type="compositionally biased region" description="Basic and acidic residues" evidence="1">
    <location>
        <begin position="12"/>
        <end position="25"/>
    </location>
</feature>
<evidence type="ECO:0000313" key="3">
    <source>
        <dbReference type="Proteomes" id="UP000011205"/>
    </source>
</evidence>
<dbReference type="PATRIC" id="fig|1160705.3.peg.2987"/>
<evidence type="ECO:0000256" key="1">
    <source>
        <dbReference type="SAM" id="MobiDB-lite"/>
    </source>
</evidence>
<feature type="region of interest" description="Disordered" evidence="1">
    <location>
        <begin position="1"/>
        <end position="25"/>
    </location>
</feature>
<dbReference type="EMBL" id="AMLP01000098">
    <property type="protein sequence ID" value="ELS56015.1"/>
    <property type="molecule type" value="Genomic_DNA"/>
</dbReference>
<proteinExistence type="predicted"/>
<dbReference type="RefSeq" id="WP_003998350.1">
    <property type="nucleotide sequence ID" value="NZ_AMLP01000098.1"/>
</dbReference>
<reference evidence="2 3" key="1">
    <citation type="journal article" date="2013" name="Genome Announc.">
        <title>Draft Genome Sequence of Streptomyces viridochromogenes Strain Tu57, Producer of Avilamycin.</title>
        <authorList>
            <person name="Gruning B.A."/>
            <person name="Erxleben A."/>
            <person name="Hahnlein A."/>
            <person name="Gunther S."/>
        </authorList>
    </citation>
    <scope>NUCLEOTIDE SEQUENCE [LARGE SCALE GENOMIC DNA]</scope>
    <source>
        <strain evidence="2 3">Tue57</strain>
    </source>
</reference>
<gene>
    <name evidence="2" type="ORF">STVIR_3012</name>
</gene>
<sequence>MQTEMSRFEVTGAKDGEEPFEVEPIRDSTEAALAMGLGTSTRDDIDARTPVLIGHLQRLLAEELGADKDEIVRHQFQKAYTLLDLKNRPTEDAPTFTAYCFMREVASLTRRLLWIYVQRSGTGEA</sequence>
<dbReference type="Proteomes" id="UP000011205">
    <property type="component" value="Unassembled WGS sequence"/>
</dbReference>
<evidence type="ECO:0000313" key="2">
    <source>
        <dbReference type="EMBL" id="ELS56015.1"/>
    </source>
</evidence>
<comment type="caution">
    <text evidence="2">The sequence shown here is derived from an EMBL/GenBank/DDBJ whole genome shotgun (WGS) entry which is preliminary data.</text>
</comment>
<protein>
    <submittedName>
        <fullName evidence="2">Uncharacterized protein</fullName>
    </submittedName>
</protein>